<evidence type="ECO:0000256" key="1">
    <source>
        <dbReference type="SAM" id="MobiDB-lite"/>
    </source>
</evidence>
<gene>
    <name evidence="2" type="ORF">F8M41_023129</name>
</gene>
<protein>
    <submittedName>
        <fullName evidence="2">Transient receptor potential cation channel subfamily a member 1-like</fullName>
    </submittedName>
</protein>
<dbReference type="OrthoDB" id="2474858at2759"/>
<dbReference type="Proteomes" id="UP000439903">
    <property type="component" value="Unassembled WGS sequence"/>
</dbReference>
<dbReference type="EMBL" id="WTPW01000075">
    <property type="protein sequence ID" value="KAF0551560.1"/>
    <property type="molecule type" value="Genomic_DNA"/>
</dbReference>
<organism evidence="2 3">
    <name type="scientific">Gigaspora margarita</name>
    <dbReference type="NCBI Taxonomy" id="4874"/>
    <lineage>
        <taxon>Eukaryota</taxon>
        <taxon>Fungi</taxon>
        <taxon>Fungi incertae sedis</taxon>
        <taxon>Mucoromycota</taxon>
        <taxon>Glomeromycotina</taxon>
        <taxon>Glomeromycetes</taxon>
        <taxon>Diversisporales</taxon>
        <taxon>Gigasporaceae</taxon>
        <taxon>Gigaspora</taxon>
    </lineage>
</organism>
<name>A0A8H4B0Y4_GIGMA</name>
<dbReference type="AlphaFoldDB" id="A0A8H4B0Y4"/>
<comment type="caution">
    <text evidence="2">The sequence shown here is derived from an EMBL/GenBank/DDBJ whole genome shotgun (WGS) entry which is preliminary data.</text>
</comment>
<accession>A0A8H4B0Y4</accession>
<keyword evidence="3" id="KW-1185">Reference proteome</keyword>
<evidence type="ECO:0000313" key="2">
    <source>
        <dbReference type="EMBL" id="KAF0551560.1"/>
    </source>
</evidence>
<sequence>MSSRSEDLRIDMDEDASHREKRNFNEPHEGKKIFKYVISPNMQYIVTLSIEDRSIVGWAITEELELEFDKSINFEELKNITVLEGVVDLIGVTNCKQIILNIFKSDTYGFEIIDITTKSRQELNAQGLKGYFNEFNDSATFLENGNLIIVKRYPTFWAYIFSKFNGKPQWTCENIIKLKDFHRSFIFKNGKLLLVFDIPFVIMQWSLKTLEFKMQYILNWNLSEYRYSLKLEMNDNNKLLTVASHESDEGTLIYVYSMESGTIVAHNSFKENLHNFCFIGPYLFFFGSQCSTEIYNSYLLDSHTLKPQETKDFLHIYSPKYENYKEYKIISDYIIKQDINYLSIQRLSCNEYWKSYLQVQKCHVSDSFFNIKEIKQFVQDALKKCESGQNLIQNYSNEPKKLSYGESYTWIIKTSLDRIGLKNYHKRILKATIGEELTEKEFLEYHDKEDNYILENKLLENGDIILADPNGIQIYTINAENKALYLVYKWSDGYKKESETAQQSIKRNLIAFNFLIEKIDKSNFKYLPSPTYINIDDFINNRLAVKLYGKEQFYQLAQNEYKAGIEQLYNKCFEYSFSMFKNGALYDFILFTSQIALALIKLEEFNKNLKVTEKFLSKINLLISKNYYNSINNDSTLSHLQHRGIYDNSLSIISLFDYLTFWISEQRSLLKNKYPKIYKVLESPYLFYSLYFTNYSQKTVSLMIPLMNFATYPKDYSYFE</sequence>
<evidence type="ECO:0000313" key="3">
    <source>
        <dbReference type="Proteomes" id="UP000439903"/>
    </source>
</evidence>
<reference evidence="2 3" key="1">
    <citation type="journal article" date="2019" name="Environ. Microbiol.">
        <title>At the nexus of three kingdoms: the genome of the mycorrhizal fungus Gigaspora margarita provides insights into plant, endobacterial and fungal interactions.</title>
        <authorList>
            <person name="Venice F."/>
            <person name="Ghignone S."/>
            <person name="Salvioli di Fossalunga A."/>
            <person name="Amselem J."/>
            <person name="Novero M."/>
            <person name="Xianan X."/>
            <person name="Sedzielewska Toro K."/>
            <person name="Morin E."/>
            <person name="Lipzen A."/>
            <person name="Grigoriev I.V."/>
            <person name="Henrissat B."/>
            <person name="Martin F.M."/>
            <person name="Bonfante P."/>
        </authorList>
    </citation>
    <scope>NUCLEOTIDE SEQUENCE [LARGE SCALE GENOMIC DNA]</scope>
    <source>
        <strain evidence="2 3">BEG34</strain>
    </source>
</reference>
<feature type="region of interest" description="Disordered" evidence="1">
    <location>
        <begin position="1"/>
        <end position="24"/>
    </location>
</feature>
<dbReference type="SUPFAM" id="SSF69322">
    <property type="entry name" value="Tricorn protease domain 2"/>
    <property type="match status" value="1"/>
</dbReference>
<keyword evidence="2" id="KW-0675">Receptor</keyword>
<proteinExistence type="predicted"/>